<evidence type="ECO:0000256" key="4">
    <source>
        <dbReference type="ARBA" id="ARBA00022999"/>
    </source>
</evidence>
<dbReference type="SUPFAM" id="SSF158235">
    <property type="entry name" value="SOCS box-like"/>
    <property type="match status" value="1"/>
</dbReference>
<dbReference type="GO" id="GO:0046935">
    <property type="term" value="F:1-phosphatidylinositol-3-kinase regulator activity"/>
    <property type="evidence" value="ECO:0007669"/>
    <property type="project" value="TreeGrafter"/>
</dbReference>
<comment type="caution">
    <text evidence="6">The sequence shown here is derived from an EMBL/GenBank/DDBJ whole genome shotgun (WGS) entry which is preliminary data.</text>
</comment>
<gene>
    <name evidence="6" type="ORF">PACLA_8A027970</name>
</gene>
<evidence type="ECO:0000256" key="3">
    <source>
        <dbReference type="ARBA" id="ARBA00022786"/>
    </source>
</evidence>
<keyword evidence="3" id="KW-0833">Ubl conjugation pathway</keyword>
<accession>A0A6S7HEK8</accession>
<dbReference type="GO" id="GO:0035556">
    <property type="term" value="P:intracellular signal transduction"/>
    <property type="evidence" value="ECO:0007669"/>
    <property type="project" value="InterPro"/>
</dbReference>
<evidence type="ECO:0000313" key="6">
    <source>
        <dbReference type="EMBL" id="CAB4001543.1"/>
    </source>
</evidence>
<feature type="compositionally biased region" description="Basic residues" evidence="5">
    <location>
        <begin position="64"/>
        <end position="76"/>
    </location>
</feature>
<dbReference type="OrthoDB" id="5979828at2759"/>
<dbReference type="InterPro" id="IPR036860">
    <property type="entry name" value="SH2_dom_sf"/>
</dbReference>
<name>A0A6S7HEK8_PARCT</name>
<dbReference type="SMART" id="SM00252">
    <property type="entry name" value="SH2"/>
    <property type="match status" value="1"/>
</dbReference>
<dbReference type="InterPro" id="IPR001496">
    <property type="entry name" value="SOCS_box"/>
</dbReference>
<proteinExistence type="predicted"/>
<dbReference type="EMBL" id="CACRXK020004114">
    <property type="protein sequence ID" value="CAB4001543.1"/>
    <property type="molecule type" value="Genomic_DNA"/>
</dbReference>
<keyword evidence="4" id="KW-0727">SH2 domain</keyword>
<reference evidence="6" key="1">
    <citation type="submission" date="2020-04" db="EMBL/GenBank/DDBJ databases">
        <authorList>
            <person name="Alioto T."/>
            <person name="Alioto T."/>
            <person name="Gomez Garrido J."/>
        </authorList>
    </citation>
    <scope>NUCLEOTIDE SEQUENCE</scope>
    <source>
        <strain evidence="6">A484AB</strain>
    </source>
</reference>
<dbReference type="Proteomes" id="UP001152795">
    <property type="component" value="Unassembled WGS sequence"/>
</dbReference>
<evidence type="ECO:0000313" key="7">
    <source>
        <dbReference type="Proteomes" id="UP001152795"/>
    </source>
</evidence>
<keyword evidence="7" id="KW-1185">Reference proteome</keyword>
<feature type="region of interest" description="Disordered" evidence="5">
    <location>
        <begin position="1"/>
        <end position="100"/>
    </location>
</feature>
<dbReference type="PROSITE" id="PS50001">
    <property type="entry name" value="SH2"/>
    <property type="match status" value="1"/>
</dbReference>
<dbReference type="CDD" id="cd03717">
    <property type="entry name" value="SOCS_SOCS_like"/>
    <property type="match status" value="1"/>
</dbReference>
<dbReference type="GO" id="GO:0046854">
    <property type="term" value="P:phosphatidylinositol phosphate biosynthetic process"/>
    <property type="evidence" value="ECO:0007669"/>
    <property type="project" value="TreeGrafter"/>
</dbReference>
<dbReference type="AlphaFoldDB" id="A0A6S7HEK8"/>
<feature type="compositionally biased region" description="Polar residues" evidence="5">
    <location>
        <begin position="86"/>
        <end position="95"/>
    </location>
</feature>
<feature type="compositionally biased region" description="Basic and acidic residues" evidence="5">
    <location>
        <begin position="13"/>
        <end position="40"/>
    </location>
</feature>
<dbReference type="GO" id="GO:0005942">
    <property type="term" value="C:phosphatidylinositol 3-kinase complex"/>
    <property type="evidence" value="ECO:0007669"/>
    <property type="project" value="TreeGrafter"/>
</dbReference>
<dbReference type="SUPFAM" id="SSF55550">
    <property type="entry name" value="SH2 domain"/>
    <property type="match status" value="1"/>
</dbReference>
<organism evidence="6 7">
    <name type="scientific">Paramuricea clavata</name>
    <name type="common">Red gorgonian</name>
    <name type="synonym">Violescent sea-whip</name>
    <dbReference type="NCBI Taxonomy" id="317549"/>
    <lineage>
        <taxon>Eukaryota</taxon>
        <taxon>Metazoa</taxon>
        <taxon>Cnidaria</taxon>
        <taxon>Anthozoa</taxon>
        <taxon>Octocorallia</taxon>
        <taxon>Malacalcyonacea</taxon>
        <taxon>Plexauridae</taxon>
        <taxon>Paramuricea</taxon>
    </lineage>
</organism>
<dbReference type="Gene3D" id="3.30.505.10">
    <property type="entry name" value="SH2 domain"/>
    <property type="match status" value="1"/>
</dbReference>
<feature type="compositionally biased region" description="Basic and acidic residues" evidence="5">
    <location>
        <begin position="47"/>
        <end position="63"/>
    </location>
</feature>
<dbReference type="InterPro" id="IPR036036">
    <property type="entry name" value="SOCS_box-like_dom_sf"/>
</dbReference>
<protein>
    <submittedName>
        <fullName evidence="6">Suppressor of cytokine signaling 6</fullName>
    </submittedName>
</protein>
<feature type="compositionally biased region" description="Acidic residues" evidence="5">
    <location>
        <begin position="1"/>
        <end position="12"/>
    </location>
</feature>
<dbReference type="SMART" id="SM00253">
    <property type="entry name" value="SOCS"/>
    <property type="match status" value="1"/>
</dbReference>
<dbReference type="PANTHER" id="PTHR10155:SF32">
    <property type="entry name" value="LP02169P"/>
    <property type="match status" value="1"/>
</dbReference>
<sequence length="438" mass="49554">MQNKDDFDESNTTEERRNGQREHGDIENRYQFEENNDKPCDQIAVNRSKDDTPCKTNQHDTVLKRFKKKILRKSRRNTSEEASKMASRQDNSNGRPESFEEDDYFEGHIYEVPFANSSAQNVSGEATNMANNRFENGEHSKNHGRMSLRNSWHSEANGRGDIGSQNGSVKFCGGGNDRNLENTNGSVNSRKERFQHGKSMSLPAPSRGYVPLPGLAGCNPRLPSDTSSEDSSNEEWVQPPSGAKPDVRSLRSQSLPSPSKLNLNYQFLNGLNDLCKCGWYWGPLSSKEAEVKLHGKPDGAFLVRDSNDNRYLLSLSFRSAQKTLHTRIEFCKGKFSFYSAPFISAGSFSSVVELIDNCVETSKERVYCYTKGRALNGATFPVRLTKPISRFEYVCTLQHLCRFIIRQHFTLENISDMPLPGIMKRFLGKNHFDAKPSE</sequence>
<dbReference type="SMART" id="SM00969">
    <property type="entry name" value="SOCS_box"/>
    <property type="match status" value="1"/>
</dbReference>
<evidence type="ECO:0000256" key="5">
    <source>
        <dbReference type="SAM" id="MobiDB-lite"/>
    </source>
</evidence>
<keyword evidence="2" id="KW-0734">Signal transduction inhibitor</keyword>
<dbReference type="PANTHER" id="PTHR10155">
    <property type="entry name" value="PHOSPHATIDYLINOSITOL 3-KINASE REGULATORY SUBUNIT"/>
    <property type="match status" value="1"/>
</dbReference>
<dbReference type="PROSITE" id="PS50225">
    <property type="entry name" value="SOCS"/>
    <property type="match status" value="1"/>
</dbReference>
<dbReference type="InterPro" id="IPR000980">
    <property type="entry name" value="SH2"/>
</dbReference>
<feature type="region of interest" description="Disordered" evidence="5">
    <location>
        <begin position="151"/>
        <end position="255"/>
    </location>
</feature>
<keyword evidence="1" id="KW-0341">Growth regulation</keyword>
<evidence type="ECO:0000256" key="2">
    <source>
        <dbReference type="ARBA" id="ARBA00022700"/>
    </source>
</evidence>
<dbReference type="Pfam" id="PF07525">
    <property type="entry name" value="SOCS_box"/>
    <property type="match status" value="1"/>
</dbReference>
<evidence type="ECO:0000256" key="1">
    <source>
        <dbReference type="ARBA" id="ARBA00022604"/>
    </source>
</evidence>
<dbReference type="Pfam" id="PF00017">
    <property type="entry name" value="SH2"/>
    <property type="match status" value="1"/>
</dbReference>
<dbReference type="GO" id="GO:0009968">
    <property type="term" value="P:negative regulation of signal transduction"/>
    <property type="evidence" value="ECO:0007669"/>
    <property type="project" value="UniProtKB-KW"/>
</dbReference>